<evidence type="ECO:0000256" key="4">
    <source>
        <dbReference type="ARBA" id="ARBA00022692"/>
    </source>
</evidence>
<reference evidence="12 13" key="1">
    <citation type="journal article" date="2010" name="Nature">
        <title>The Ectocarpus genome and the independent evolution of multicellularity in brown algae.</title>
        <authorList>
            <person name="Cock J.M."/>
            <person name="Sterck L."/>
            <person name="Rouze P."/>
            <person name="Scornet D."/>
            <person name="Allen A.E."/>
            <person name="Amoutzias G."/>
            <person name="Anthouard V."/>
            <person name="Artiguenave F."/>
            <person name="Aury J.M."/>
            <person name="Badger J.H."/>
            <person name="Beszteri B."/>
            <person name="Billiau K."/>
            <person name="Bonnet E."/>
            <person name="Bothwell J.H."/>
            <person name="Bowler C."/>
            <person name="Boyen C."/>
            <person name="Brownlee C."/>
            <person name="Carrano C.J."/>
            <person name="Charrier B."/>
            <person name="Cho G.Y."/>
            <person name="Coelho S.M."/>
            <person name="Collen J."/>
            <person name="Corre E."/>
            <person name="Da Silva C."/>
            <person name="Delage L."/>
            <person name="Delaroque N."/>
            <person name="Dittami S.M."/>
            <person name="Doulbeau S."/>
            <person name="Elias M."/>
            <person name="Farnham G."/>
            <person name="Gachon C.M."/>
            <person name="Gschloessl B."/>
            <person name="Heesch S."/>
            <person name="Jabbari K."/>
            <person name="Jubin C."/>
            <person name="Kawai H."/>
            <person name="Kimura K."/>
            <person name="Kloareg B."/>
            <person name="Kupper F.C."/>
            <person name="Lang D."/>
            <person name="Le Bail A."/>
            <person name="Leblanc C."/>
            <person name="Lerouge P."/>
            <person name="Lohr M."/>
            <person name="Lopez P.J."/>
            <person name="Martens C."/>
            <person name="Maumus F."/>
            <person name="Michel G."/>
            <person name="Miranda-Saavedra D."/>
            <person name="Morales J."/>
            <person name="Moreau H."/>
            <person name="Motomura T."/>
            <person name="Nagasato C."/>
            <person name="Napoli C.A."/>
            <person name="Nelson D.R."/>
            <person name="Nyvall-Collen P."/>
            <person name="Peters A.F."/>
            <person name="Pommier C."/>
            <person name="Potin P."/>
            <person name="Poulain J."/>
            <person name="Quesneville H."/>
            <person name="Read B."/>
            <person name="Rensing S.A."/>
            <person name="Ritter A."/>
            <person name="Rousvoal S."/>
            <person name="Samanta M."/>
            <person name="Samson G."/>
            <person name="Schroeder D.C."/>
            <person name="Segurens B."/>
            <person name="Strittmatter M."/>
            <person name="Tonon T."/>
            <person name="Tregear J.W."/>
            <person name="Valentin K."/>
            <person name="von Dassow P."/>
            <person name="Yamagishi T."/>
            <person name="Van de Peer Y."/>
            <person name="Wincker P."/>
        </authorList>
    </citation>
    <scope>NUCLEOTIDE SEQUENCE [LARGE SCALE GENOMIC DNA]</scope>
    <source>
        <strain evidence="13">Ec32 / CCAP1310/4</strain>
    </source>
</reference>
<dbReference type="GO" id="GO:0030150">
    <property type="term" value="P:protein import into mitochondrial matrix"/>
    <property type="evidence" value="ECO:0007669"/>
    <property type="project" value="TreeGrafter"/>
</dbReference>
<gene>
    <name evidence="12" type="primary">Tim17</name>
    <name evidence="12" type="ORF">Esi_0117_0080</name>
</gene>
<evidence type="ECO:0000256" key="6">
    <source>
        <dbReference type="ARBA" id="ARBA00022927"/>
    </source>
</evidence>
<dbReference type="AlphaFoldDB" id="D7FI64"/>
<dbReference type="Pfam" id="PF02466">
    <property type="entry name" value="Tim17"/>
    <property type="match status" value="1"/>
</dbReference>
<keyword evidence="5" id="KW-0999">Mitochondrion inner membrane</keyword>
<name>D7FI64_ECTSI</name>
<dbReference type="STRING" id="2880.D7FI64"/>
<dbReference type="EMBL" id="FN649760">
    <property type="protein sequence ID" value="CBJ28690.1"/>
    <property type="molecule type" value="Genomic_DNA"/>
</dbReference>
<keyword evidence="7" id="KW-1133">Transmembrane helix</keyword>
<dbReference type="InParanoid" id="D7FI64"/>
<sequence length="264" mass="26319">MGDRDPCPHRIVGDVGGAFAFGLAGGGIWHSVKGFRNSPKGQGTQGALKAVMYRAPVLGGNFAVWGALFSVCDCSLVAVRHKEDAWNPILSGAATGGILALRAGPRTAAKNAVVGGALLAVIEGMGILLSRYMAQVEPPPMEAGGDAGGAGGGLGAPQAPRPLGLAPPLPPVGAPAGYRPMGDGGEVDSSATRSHDVVTGSGFETGSRFEDTLATQDPFASNTGDRYLEGGAAPRGAGDAAAAAAEGAESRGWFGRMIGRGGGK</sequence>
<keyword evidence="10" id="KW-0472">Membrane</keyword>
<dbReference type="PANTHER" id="PTHR10485">
    <property type="entry name" value="MITOCHONDRIAL IMPORT INNER MEMBRANE TRANSLOCASE SUBUNIT TIM-17"/>
    <property type="match status" value="1"/>
</dbReference>
<keyword evidence="9" id="KW-0496">Mitochondrion</keyword>
<feature type="region of interest" description="Disordered" evidence="11">
    <location>
        <begin position="140"/>
        <end position="235"/>
    </location>
</feature>
<proteinExistence type="inferred from homology"/>
<dbReference type="PANTHER" id="PTHR10485:SF0">
    <property type="entry name" value="AT05822P-RELATED"/>
    <property type="match status" value="1"/>
</dbReference>
<feature type="compositionally biased region" description="Gly residues" evidence="11">
    <location>
        <begin position="145"/>
        <end position="155"/>
    </location>
</feature>
<dbReference type="GO" id="GO:0005744">
    <property type="term" value="C:TIM23 mitochondrial import inner membrane translocase complex"/>
    <property type="evidence" value="ECO:0007669"/>
    <property type="project" value="TreeGrafter"/>
</dbReference>
<keyword evidence="13" id="KW-1185">Reference proteome</keyword>
<evidence type="ECO:0000256" key="2">
    <source>
        <dbReference type="ARBA" id="ARBA00008444"/>
    </source>
</evidence>
<protein>
    <submittedName>
        <fullName evidence="12">Tim17 homolog, mitochondrial inner membrane protein of TIM23 complex</fullName>
    </submittedName>
</protein>
<keyword evidence="6" id="KW-0653">Protein transport</keyword>
<evidence type="ECO:0000256" key="10">
    <source>
        <dbReference type="ARBA" id="ARBA00023136"/>
    </source>
</evidence>
<organism evidence="12 13">
    <name type="scientific">Ectocarpus siliculosus</name>
    <name type="common">Brown alga</name>
    <name type="synonym">Conferva siliculosa</name>
    <dbReference type="NCBI Taxonomy" id="2880"/>
    <lineage>
        <taxon>Eukaryota</taxon>
        <taxon>Sar</taxon>
        <taxon>Stramenopiles</taxon>
        <taxon>Ochrophyta</taxon>
        <taxon>PX clade</taxon>
        <taxon>Phaeophyceae</taxon>
        <taxon>Ectocarpales</taxon>
        <taxon>Ectocarpaceae</taxon>
        <taxon>Ectocarpus</taxon>
    </lineage>
</organism>
<evidence type="ECO:0000256" key="3">
    <source>
        <dbReference type="ARBA" id="ARBA00022448"/>
    </source>
</evidence>
<evidence type="ECO:0000256" key="1">
    <source>
        <dbReference type="ARBA" id="ARBA00004448"/>
    </source>
</evidence>
<dbReference type="OrthoDB" id="2261329at2759"/>
<accession>D7FI64</accession>
<dbReference type="eggNOG" id="KOG1652">
    <property type="taxonomic scope" value="Eukaryota"/>
</dbReference>
<keyword evidence="8" id="KW-0811">Translocation</keyword>
<dbReference type="Proteomes" id="UP000002630">
    <property type="component" value="Unassembled WGS sequence"/>
</dbReference>
<keyword evidence="4" id="KW-0812">Transmembrane</keyword>
<evidence type="ECO:0000256" key="5">
    <source>
        <dbReference type="ARBA" id="ARBA00022792"/>
    </source>
</evidence>
<feature type="compositionally biased region" description="Polar residues" evidence="11">
    <location>
        <begin position="213"/>
        <end position="224"/>
    </location>
</feature>
<evidence type="ECO:0000313" key="12">
    <source>
        <dbReference type="EMBL" id="CBJ28690.1"/>
    </source>
</evidence>
<comment type="subcellular location">
    <subcellularLocation>
        <location evidence="1">Mitochondrion inner membrane</location>
        <topology evidence="1">Multi-pass membrane protein</topology>
    </subcellularLocation>
</comment>
<evidence type="ECO:0000256" key="11">
    <source>
        <dbReference type="SAM" id="MobiDB-lite"/>
    </source>
</evidence>
<comment type="similarity">
    <text evidence="2">Belongs to the Tim17/Tim22/Tim23 family.</text>
</comment>
<evidence type="ECO:0000256" key="8">
    <source>
        <dbReference type="ARBA" id="ARBA00023010"/>
    </source>
</evidence>
<evidence type="ECO:0000313" key="13">
    <source>
        <dbReference type="Proteomes" id="UP000002630"/>
    </source>
</evidence>
<dbReference type="GO" id="GO:0008320">
    <property type="term" value="F:protein transmembrane transporter activity"/>
    <property type="evidence" value="ECO:0007669"/>
    <property type="project" value="TreeGrafter"/>
</dbReference>
<keyword evidence="3" id="KW-0813">Transport</keyword>
<evidence type="ECO:0000256" key="9">
    <source>
        <dbReference type="ARBA" id="ARBA00023128"/>
    </source>
</evidence>
<evidence type="ECO:0000256" key="7">
    <source>
        <dbReference type="ARBA" id="ARBA00022989"/>
    </source>
</evidence>